<proteinExistence type="predicted"/>
<protein>
    <submittedName>
        <fullName evidence="2">Uncharacterized protein</fullName>
    </submittedName>
</protein>
<keyword evidence="3" id="KW-1185">Reference proteome</keyword>
<feature type="compositionally biased region" description="Basic and acidic residues" evidence="1">
    <location>
        <begin position="1622"/>
        <end position="1632"/>
    </location>
</feature>
<dbReference type="SUPFAM" id="SSF57997">
    <property type="entry name" value="Tropomyosin"/>
    <property type="match status" value="3"/>
</dbReference>
<feature type="compositionally biased region" description="Basic and acidic residues" evidence="1">
    <location>
        <begin position="1594"/>
        <end position="1605"/>
    </location>
</feature>
<dbReference type="PANTHER" id="PTHR36493:SF3">
    <property type="entry name" value="CHITIN-BINDING TYPE-4 DOMAIN-CONTAINING PROTEIN"/>
    <property type="match status" value="1"/>
</dbReference>
<feature type="region of interest" description="Disordered" evidence="1">
    <location>
        <begin position="1394"/>
        <end position="1454"/>
    </location>
</feature>
<evidence type="ECO:0000256" key="1">
    <source>
        <dbReference type="SAM" id="MobiDB-lite"/>
    </source>
</evidence>
<feature type="compositionally biased region" description="Acidic residues" evidence="1">
    <location>
        <begin position="870"/>
        <end position="888"/>
    </location>
</feature>
<name>A0AAW0YF15_CHEQU</name>
<feature type="compositionally biased region" description="Acidic residues" evidence="1">
    <location>
        <begin position="1394"/>
        <end position="1450"/>
    </location>
</feature>
<comment type="caution">
    <text evidence="2">The sequence shown here is derived from an EMBL/GenBank/DDBJ whole genome shotgun (WGS) entry which is preliminary data.</text>
</comment>
<dbReference type="EMBL" id="JARKIK010000008">
    <property type="protein sequence ID" value="KAK8750237.1"/>
    <property type="molecule type" value="Genomic_DNA"/>
</dbReference>
<evidence type="ECO:0000313" key="2">
    <source>
        <dbReference type="EMBL" id="KAK8750237.1"/>
    </source>
</evidence>
<dbReference type="Gene3D" id="1.20.5.170">
    <property type="match status" value="2"/>
</dbReference>
<evidence type="ECO:0000313" key="3">
    <source>
        <dbReference type="Proteomes" id="UP001445076"/>
    </source>
</evidence>
<feature type="region of interest" description="Disordered" evidence="1">
    <location>
        <begin position="278"/>
        <end position="309"/>
    </location>
</feature>
<dbReference type="Gene3D" id="1.20.5.340">
    <property type="match status" value="1"/>
</dbReference>
<feature type="region of interest" description="Disordered" evidence="1">
    <location>
        <begin position="179"/>
        <end position="200"/>
    </location>
</feature>
<feature type="compositionally biased region" description="Low complexity" evidence="1">
    <location>
        <begin position="1558"/>
        <end position="1575"/>
    </location>
</feature>
<feature type="compositionally biased region" description="Polar residues" evidence="1">
    <location>
        <begin position="932"/>
        <end position="949"/>
    </location>
</feature>
<feature type="compositionally biased region" description="Basic and acidic residues" evidence="1">
    <location>
        <begin position="905"/>
        <end position="923"/>
    </location>
</feature>
<organism evidence="2 3">
    <name type="scientific">Cherax quadricarinatus</name>
    <name type="common">Australian red claw crayfish</name>
    <dbReference type="NCBI Taxonomy" id="27406"/>
    <lineage>
        <taxon>Eukaryota</taxon>
        <taxon>Metazoa</taxon>
        <taxon>Ecdysozoa</taxon>
        <taxon>Arthropoda</taxon>
        <taxon>Crustacea</taxon>
        <taxon>Multicrustacea</taxon>
        <taxon>Malacostraca</taxon>
        <taxon>Eumalacostraca</taxon>
        <taxon>Eucarida</taxon>
        <taxon>Decapoda</taxon>
        <taxon>Pleocyemata</taxon>
        <taxon>Astacidea</taxon>
        <taxon>Parastacoidea</taxon>
        <taxon>Parastacidae</taxon>
        <taxon>Cherax</taxon>
    </lineage>
</organism>
<feature type="region of interest" description="Disordered" evidence="1">
    <location>
        <begin position="870"/>
        <end position="949"/>
    </location>
</feature>
<dbReference type="Proteomes" id="UP001445076">
    <property type="component" value="Unassembled WGS sequence"/>
</dbReference>
<feature type="region of interest" description="Disordered" evidence="1">
    <location>
        <begin position="1492"/>
        <end position="1514"/>
    </location>
</feature>
<feature type="compositionally biased region" description="Polar residues" evidence="1">
    <location>
        <begin position="1497"/>
        <end position="1509"/>
    </location>
</feature>
<feature type="region of interest" description="Disordered" evidence="1">
    <location>
        <begin position="1553"/>
        <end position="1579"/>
    </location>
</feature>
<feature type="region of interest" description="Disordered" evidence="1">
    <location>
        <begin position="801"/>
        <end position="820"/>
    </location>
</feature>
<accession>A0AAW0YF15</accession>
<sequence>MESDYDPLVRTLTTVAEDDDLVPWCPDGDHGTCKAYLAHVISVDEEDSSEEGAEDPTIHSSYPILYMRENGVESSECVEGETKVSFVSCSPDVRAGKYFNTVNDFVNENDVSDVLAKMCYCEGQVIDRDDNGNINNVRTCEEACDCSVNISDVISEDVEEVRLISASSAAEAYNSPQFAASPAQPLHGSAGHPDDGDDIRRQAGYLGHHVNIPWSCVTHDISEVPQTISKAFSDVKSTDEVVFRKQAGGQDGIFCLAGEDQTQGMPPSEALLEKSCNVDDEDDSSSGWASSSALTVEEDMTPTTGDRVPELTSDCERAAHEDKNVDSDIKPDFNENTELILDDPVYKAVRLCCGSTSDLNDLEHEGADVIIEDLGDGESCQKCVDDMAQSESNESKSEEGGKLKQYIIQLLQESEFGDTKEDIMRGEVNKDMDEQMNISIKMSVEVPESHLEAEELFKVDNPQEKTKDLPENEDVQLMVKDEMIMVCSVENEIQYKHSINTEGSQPSYSINNEDLVPNVDDEYPLDKAPGAGRMESHNDNDVISDISGPTNICTVSTHGDECSDTVCVAEAVFGKEFWIKESDKVCVEDQRTEDVIILEEGVGTQDLGELIEENECSFYAVVTEASDVKGDASLTSECHHENCVESLPHSHHLQHCESLYEGTSQAVITDPVEISPGDESTLESVNLCDSEAGESESKVEDHIDLDLLPQSDIKLSSESADRCLGVSWHSSSQCVCHPSRENSVEIRVPEAESLDADFLNSDGANSKNAFGVANFKEVQTEESPVYVEEVVCGVYVSSADAADTTSEEDQQDRGALESASVTVDETTVPRGDYVDEAPDCTLSEDKNHREHNLEEKNCYTRVREEIAKEVEDEDASVQDVDASVEGEDTNLALKEQINEVPLENEGGREESAIESKKGNKERPPVTTEDPDSSPNLLLTSPVDTDSGSDTESLFIHACCEGGASSRSQESTTSPPEETEEYFDNQYDHDCEGGSCGDNGVVVVGDVCDGGTDNFTSVHCDNLLVLSEEECARVIVTSEYIPACDELGDEEQVDVVEEQVDVTEEQVDVTEEQVDVTEEQVDVVEEQVDVTEEQVDVTEEQVDVTEEQVDVVEEQVDVTEEQVDVTEEQVDVTEEQVDVTEEQVDVVEEQVDVEKQVDVVEEQVDVVEQVDVTEEQVDVTEEQVDVTEEQVDVTEEQVDVVEEQVDVTEEQVDVTEEQVDVTEEQVDVTEEQVDVTEEQVDVTEEQVDVTEEQVDVVEEQVDVVEEQVDVVEEQVDVVEEQVDVVEEQVDVVEEQVDVVEDQVDVTEEQVDVTEEQVDVTEEQVDVTEEQVDVVEEQVDVTEEQVDVTEEQVDVTEEQVDVTEEQVNVTEEQVDVTEEQVDVTEEQVDVVEEQADVTEEQVDVTEEQVDVTEEQVDVTEEQVDVTEEQVDVTEEQVDVTEEQVDVTEEQVDVTEKEIAATEEQIGGSAEEHAEETEEQNLVSIEEGCVHLARERQNKRNQQSDSEQNNITTEEHGDSTIEELYEEQSNVSVRTSVDPVGEQSFAEREKHCIKITEEQSGEGVESEQSVSGEIEQSENTVTVEQCSAVMRVMDAAKERTVDVERTSDDGSVVESSESARTSKSFKSESSNRDSG</sequence>
<feature type="region of interest" description="Disordered" evidence="1">
    <location>
        <begin position="1594"/>
        <end position="1632"/>
    </location>
</feature>
<dbReference type="PANTHER" id="PTHR36493">
    <property type="entry name" value="NEUROBLAST DIFFERENTIATION-ASSOCIATED PROTEIN AHNAK-LIKE PROTEIN"/>
    <property type="match status" value="1"/>
</dbReference>
<feature type="compositionally biased region" description="Low complexity" evidence="1">
    <location>
        <begin position="1606"/>
        <end position="1615"/>
    </location>
</feature>
<feature type="non-terminal residue" evidence="2">
    <location>
        <position position="1632"/>
    </location>
</feature>
<gene>
    <name evidence="2" type="ORF">OTU49_015330</name>
</gene>
<reference evidence="2 3" key="1">
    <citation type="journal article" date="2024" name="BMC Genomics">
        <title>Genome assembly of redclaw crayfish (Cherax quadricarinatus) provides insights into its immune adaptation and hypoxia tolerance.</title>
        <authorList>
            <person name="Liu Z."/>
            <person name="Zheng J."/>
            <person name="Li H."/>
            <person name="Fang K."/>
            <person name="Wang S."/>
            <person name="He J."/>
            <person name="Zhou D."/>
            <person name="Weng S."/>
            <person name="Chi M."/>
            <person name="Gu Z."/>
            <person name="He J."/>
            <person name="Li F."/>
            <person name="Wang M."/>
        </authorList>
    </citation>
    <scope>NUCLEOTIDE SEQUENCE [LARGE SCALE GENOMIC DNA]</scope>
    <source>
        <strain evidence="2">ZL_2023a</strain>
    </source>
</reference>